<keyword evidence="2" id="KW-1185">Reference proteome</keyword>
<accession>N9TWY5</accession>
<reference evidence="1 2" key="1">
    <citation type="journal article" date="2013" name="Genome Announc.">
        <title>Draft Genome Sequence of the Aeromonas diversa Type Strain.</title>
        <authorList>
            <person name="Farfan M."/>
            <person name="Spataro N."/>
            <person name="Sanglas A."/>
            <person name="Albarral V."/>
            <person name="Loren J.G."/>
            <person name="Bosch E."/>
            <person name="Fuste M.C."/>
        </authorList>
    </citation>
    <scope>NUCLEOTIDE SEQUENCE [LARGE SCALE GENOMIC DNA]</scope>
    <source>
        <strain evidence="1 2">2478-85</strain>
    </source>
</reference>
<organism evidence="1 2">
    <name type="scientific">Aeromonas diversa CDC 2478-85</name>
    <dbReference type="NCBI Taxonomy" id="1268237"/>
    <lineage>
        <taxon>Bacteria</taxon>
        <taxon>Pseudomonadati</taxon>
        <taxon>Pseudomonadota</taxon>
        <taxon>Gammaproteobacteria</taxon>
        <taxon>Aeromonadales</taxon>
        <taxon>Aeromonadaceae</taxon>
        <taxon>Aeromonas</taxon>
    </lineage>
</organism>
<dbReference type="Proteomes" id="UP000023775">
    <property type="component" value="Unassembled WGS sequence"/>
</dbReference>
<dbReference type="eggNOG" id="ENOG50322PT">
    <property type="taxonomic scope" value="Bacteria"/>
</dbReference>
<evidence type="ECO:0000313" key="2">
    <source>
        <dbReference type="Proteomes" id="UP000023775"/>
    </source>
</evidence>
<dbReference type="OrthoDB" id="9204554at2"/>
<dbReference type="EMBL" id="APVG01000066">
    <property type="protein sequence ID" value="ENY70580.1"/>
    <property type="molecule type" value="Genomic_DNA"/>
</dbReference>
<gene>
    <name evidence="1" type="ORF">G114_17581</name>
</gene>
<protein>
    <submittedName>
        <fullName evidence="1">Uncharacterized protein</fullName>
    </submittedName>
</protein>
<name>N9TWY5_9GAMM</name>
<dbReference type="RefSeq" id="WP_005360731.1">
    <property type="nucleotide sequence ID" value="NZ_APVG01000066.1"/>
</dbReference>
<sequence>MPTPQCVFYEGDKARARLLTQDAFLSRLTRSDYAFRLKKADYDDADFRRLLENSVLNWTDDERAKLNACMASALSGYGTLSLFIPETIGLIKTNGQEEPGNAYCRNDNNIVIHPAALTREPARLTRLLIHELFHLISRNNPVLKERLYNTLGFFKGEELLLPDSLADATITNPDSPANDFFLSPNKKVHRA</sequence>
<dbReference type="PATRIC" id="fig|1268237.3.peg.3452"/>
<comment type="caution">
    <text evidence="1">The sequence shown here is derived from an EMBL/GenBank/DDBJ whole genome shotgun (WGS) entry which is preliminary data.</text>
</comment>
<dbReference type="AlphaFoldDB" id="N9TWY5"/>
<proteinExistence type="predicted"/>
<evidence type="ECO:0000313" key="1">
    <source>
        <dbReference type="EMBL" id="ENY70580.1"/>
    </source>
</evidence>